<feature type="chain" id="PRO_5040115063" description="glucan 1,3-beta-glucosidase" evidence="12">
    <location>
        <begin position="22"/>
        <end position="590"/>
    </location>
</feature>
<dbReference type="PANTHER" id="PTHR31297">
    <property type="entry name" value="GLUCAN ENDO-1,6-BETA-GLUCOSIDASE B"/>
    <property type="match status" value="1"/>
</dbReference>
<dbReference type="AlphaFoldDB" id="A0A9N9LH78"/>
<dbReference type="InterPro" id="IPR018087">
    <property type="entry name" value="Glyco_hydro_5_CS"/>
</dbReference>
<evidence type="ECO:0000256" key="10">
    <source>
        <dbReference type="RuleBase" id="RU361153"/>
    </source>
</evidence>
<dbReference type="GO" id="GO:0005576">
    <property type="term" value="C:extracellular region"/>
    <property type="evidence" value="ECO:0007669"/>
    <property type="project" value="UniProtKB-SubCell"/>
</dbReference>
<feature type="signal peptide" evidence="12">
    <location>
        <begin position="1"/>
        <end position="21"/>
    </location>
</feature>
<dbReference type="GO" id="GO:0004338">
    <property type="term" value="F:glucan exo-1,3-beta-glucosidase activity"/>
    <property type="evidence" value="ECO:0007669"/>
    <property type="project" value="UniProtKB-EC"/>
</dbReference>
<keyword evidence="15" id="KW-1185">Reference proteome</keyword>
<dbReference type="GO" id="GO:0009986">
    <property type="term" value="C:cell surface"/>
    <property type="evidence" value="ECO:0007669"/>
    <property type="project" value="TreeGrafter"/>
</dbReference>
<dbReference type="GO" id="GO:0071555">
    <property type="term" value="P:cell wall organization"/>
    <property type="evidence" value="ECO:0007669"/>
    <property type="project" value="UniProtKB-KW"/>
</dbReference>
<protein>
    <recommendedName>
        <fullName evidence="9">glucan 1,3-beta-glucosidase</fullName>
        <ecNumber evidence="9">3.2.1.58</ecNumber>
    </recommendedName>
</protein>
<evidence type="ECO:0000256" key="11">
    <source>
        <dbReference type="SAM" id="MobiDB-lite"/>
    </source>
</evidence>
<comment type="similarity">
    <text evidence="2 10">Belongs to the glycosyl hydrolase 5 (cellulase A) family.</text>
</comment>
<evidence type="ECO:0000256" key="4">
    <source>
        <dbReference type="ARBA" id="ARBA00022729"/>
    </source>
</evidence>
<feature type="domain" description="Glycoside hydrolase family 5" evidence="13">
    <location>
        <begin position="240"/>
        <end position="476"/>
    </location>
</feature>
<evidence type="ECO:0000256" key="1">
    <source>
        <dbReference type="ARBA" id="ARBA00004613"/>
    </source>
</evidence>
<feature type="compositionally biased region" description="Gly residues" evidence="11">
    <location>
        <begin position="109"/>
        <end position="118"/>
    </location>
</feature>
<dbReference type="Gene3D" id="3.20.20.80">
    <property type="entry name" value="Glycosidases"/>
    <property type="match status" value="1"/>
</dbReference>
<comment type="caution">
    <text evidence="14">The sequence shown here is derived from an EMBL/GenBank/DDBJ whole genome shotgun (WGS) entry which is preliminary data.</text>
</comment>
<keyword evidence="5 10" id="KW-0378">Hydrolase</keyword>
<dbReference type="OrthoDB" id="62120at2759"/>
<feature type="compositionally biased region" description="Low complexity" evidence="11">
    <location>
        <begin position="130"/>
        <end position="149"/>
    </location>
</feature>
<evidence type="ECO:0000256" key="8">
    <source>
        <dbReference type="ARBA" id="ARBA00036824"/>
    </source>
</evidence>
<proteinExistence type="inferred from homology"/>
<evidence type="ECO:0000259" key="13">
    <source>
        <dbReference type="Pfam" id="PF00150"/>
    </source>
</evidence>
<sequence>MWSSSATALTAFFLLSDSVSAITTTITQTTEVVYTTIQPAPQTKVVYTTIQAFQESEDGKVYLPAPPKPVSAAAISSKAPSISTTIPSGIFFSGYASGSGLPTGSGLHFGTGTGGIRPTGGIPKNNTYSTVTVRRTRTASGQSSASKSSTPNTLSAVIRPASSSKPTSVASLSKSFSASATKASSTVAPKPASTGIPFLRGVNLGGWLVLEKWMNNEAFSEAFSSASDQFTFDQLPGAAAALEQHWSTFFTEDDIKTIAATGINALRIPIGFWAYDNTNTKYLKGADVYLEKAIGWARTAGLKVWVDCHGSPGSQNGFDNSGKAGAVDWQQSQNLDASISVLKTMATKYGSNKYADVVVGLQMVNEPVSWGNNKIETTQSWTEKAYNAVRAVTENKNMMIAMHDGFVGAGKWTDLATKIIGSGSKTAFGVDTHLYQVFNAEDKVLTQSQHITKACSWSNDLKNANKVMPTFVGEWSPATDICVNPDGSTTAGTSCSAKGCQCQSGDFDKWNDKMIVQVRRFTEAQLDVFESSSSGYFMWAAKGPGGWGFLNGIKKGVIPNPVTDRKYPGQCGGKMRREVRGNLGREAEAW</sequence>
<dbReference type="PROSITE" id="PS00659">
    <property type="entry name" value="GLYCOSYL_HYDROL_F5"/>
    <property type="match status" value="1"/>
</dbReference>
<feature type="region of interest" description="Disordered" evidence="11">
    <location>
        <begin position="109"/>
        <end position="168"/>
    </location>
</feature>
<reference evidence="14" key="1">
    <citation type="submission" date="2021-07" db="EMBL/GenBank/DDBJ databases">
        <authorList>
            <person name="Durling M."/>
        </authorList>
    </citation>
    <scope>NUCLEOTIDE SEQUENCE</scope>
</reference>
<feature type="compositionally biased region" description="Polar residues" evidence="11">
    <location>
        <begin position="150"/>
        <end position="167"/>
    </location>
</feature>
<comment type="subcellular location">
    <subcellularLocation>
        <location evidence="1">Secreted</location>
    </subcellularLocation>
</comment>
<evidence type="ECO:0000256" key="5">
    <source>
        <dbReference type="ARBA" id="ARBA00022801"/>
    </source>
</evidence>
<evidence type="ECO:0000256" key="12">
    <source>
        <dbReference type="SAM" id="SignalP"/>
    </source>
</evidence>
<organism evidence="14 15">
    <name type="scientific">Hymenoscyphus albidus</name>
    <dbReference type="NCBI Taxonomy" id="595503"/>
    <lineage>
        <taxon>Eukaryota</taxon>
        <taxon>Fungi</taxon>
        <taxon>Dikarya</taxon>
        <taxon>Ascomycota</taxon>
        <taxon>Pezizomycotina</taxon>
        <taxon>Leotiomycetes</taxon>
        <taxon>Helotiales</taxon>
        <taxon>Helotiaceae</taxon>
        <taxon>Hymenoscyphus</taxon>
    </lineage>
</organism>
<dbReference type="SUPFAM" id="SSF51445">
    <property type="entry name" value="(Trans)glycosidases"/>
    <property type="match status" value="1"/>
</dbReference>
<accession>A0A9N9LH78</accession>
<dbReference type="Pfam" id="PF00150">
    <property type="entry name" value="Cellulase"/>
    <property type="match status" value="1"/>
</dbReference>
<gene>
    <name evidence="14" type="ORF">HYALB_00004438</name>
</gene>
<name>A0A9N9LH78_9HELO</name>
<keyword evidence="3" id="KW-0964">Secreted</keyword>
<dbReference type="EC" id="3.2.1.58" evidence="9"/>
<keyword evidence="7" id="KW-0961">Cell wall biogenesis/degradation</keyword>
<evidence type="ECO:0000256" key="3">
    <source>
        <dbReference type="ARBA" id="ARBA00022525"/>
    </source>
</evidence>
<dbReference type="InterPro" id="IPR050386">
    <property type="entry name" value="Glycosyl_hydrolase_5"/>
</dbReference>
<keyword evidence="6 10" id="KW-0326">Glycosidase</keyword>
<dbReference type="GO" id="GO:0009251">
    <property type="term" value="P:glucan catabolic process"/>
    <property type="evidence" value="ECO:0007669"/>
    <property type="project" value="TreeGrafter"/>
</dbReference>
<dbReference type="PANTHER" id="PTHR31297:SF1">
    <property type="entry name" value="GLUCAN 1,3-BETA-GLUCOSIDASE I_II-RELATED"/>
    <property type="match status" value="1"/>
</dbReference>
<evidence type="ECO:0000256" key="7">
    <source>
        <dbReference type="ARBA" id="ARBA00023316"/>
    </source>
</evidence>
<evidence type="ECO:0000256" key="6">
    <source>
        <dbReference type="ARBA" id="ARBA00023295"/>
    </source>
</evidence>
<dbReference type="InterPro" id="IPR017853">
    <property type="entry name" value="GH"/>
</dbReference>
<keyword evidence="4 12" id="KW-0732">Signal</keyword>
<evidence type="ECO:0000313" key="15">
    <source>
        <dbReference type="Proteomes" id="UP000701801"/>
    </source>
</evidence>
<evidence type="ECO:0000256" key="9">
    <source>
        <dbReference type="ARBA" id="ARBA00038929"/>
    </source>
</evidence>
<evidence type="ECO:0000313" key="14">
    <source>
        <dbReference type="EMBL" id="CAG8975139.1"/>
    </source>
</evidence>
<evidence type="ECO:0000256" key="2">
    <source>
        <dbReference type="ARBA" id="ARBA00005641"/>
    </source>
</evidence>
<comment type="catalytic activity">
    <reaction evidence="8">
        <text>Successive hydrolysis of beta-D-glucose units from the non-reducing ends of (1-&gt;3)-beta-D-glucans, releasing alpha-glucose.</text>
        <dbReference type="EC" id="3.2.1.58"/>
    </reaction>
</comment>
<dbReference type="Proteomes" id="UP000701801">
    <property type="component" value="Unassembled WGS sequence"/>
</dbReference>
<dbReference type="InterPro" id="IPR001547">
    <property type="entry name" value="Glyco_hydro_5"/>
</dbReference>
<dbReference type="EMBL" id="CAJVRM010000127">
    <property type="protein sequence ID" value="CAG8975139.1"/>
    <property type="molecule type" value="Genomic_DNA"/>
</dbReference>